<dbReference type="InterPro" id="IPR051558">
    <property type="entry name" value="Metallophosphoesterase_PAP"/>
</dbReference>
<evidence type="ECO:0000313" key="5">
    <source>
        <dbReference type="EMBL" id="MTF39414.1"/>
    </source>
</evidence>
<gene>
    <name evidence="5" type="ORF">GGC33_10810</name>
</gene>
<proteinExistence type="predicted"/>
<protein>
    <submittedName>
        <fullName evidence="5">Metallophosphoesterase</fullName>
    </submittedName>
</protein>
<keyword evidence="1" id="KW-0732">Signal</keyword>
<keyword evidence="3" id="KW-1133">Transmembrane helix</keyword>
<dbReference type="SUPFAM" id="SSF56300">
    <property type="entry name" value="Metallo-dependent phosphatases"/>
    <property type="match status" value="1"/>
</dbReference>
<feature type="transmembrane region" description="Helical" evidence="3">
    <location>
        <begin position="6"/>
        <end position="23"/>
    </location>
</feature>
<dbReference type="Gene3D" id="3.60.21.10">
    <property type="match status" value="1"/>
</dbReference>
<evidence type="ECO:0000313" key="6">
    <source>
        <dbReference type="Proteomes" id="UP000437131"/>
    </source>
</evidence>
<dbReference type="InterPro" id="IPR004843">
    <property type="entry name" value="Calcineurin-like_PHP"/>
</dbReference>
<keyword evidence="3" id="KW-0472">Membrane</keyword>
<feature type="domain" description="Calcineurin-like phosphoesterase" evidence="4">
    <location>
        <begin position="60"/>
        <end position="279"/>
    </location>
</feature>
<dbReference type="EMBL" id="WMIA01000012">
    <property type="protein sequence ID" value="MTF39414.1"/>
    <property type="molecule type" value="Genomic_DNA"/>
</dbReference>
<reference evidence="5 6" key="1">
    <citation type="submission" date="2019-11" db="EMBL/GenBank/DDBJ databases">
        <title>Isolation of a new High Light Tolerant Cyanobacteria.</title>
        <authorList>
            <person name="Dobson Z."/>
            <person name="Vaughn N."/>
            <person name="Vaughn M."/>
            <person name="Fromme P."/>
            <person name="Mazor Y."/>
        </authorList>
    </citation>
    <scope>NUCLEOTIDE SEQUENCE [LARGE SCALE GENOMIC DNA]</scope>
    <source>
        <strain evidence="5 6">0216</strain>
    </source>
</reference>
<dbReference type="PANTHER" id="PTHR10161">
    <property type="entry name" value="TARTRATE-RESISTANT ACID PHOSPHATASE TYPE 5"/>
    <property type="match status" value="1"/>
</dbReference>
<dbReference type="PANTHER" id="PTHR10161:SF14">
    <property type="entry name" value="TARTRATE-RESISTANT ACID PHOSPHATASE TYPE 5"/>
    <property type="match status" value="1"/>
</dbReference>
<evidence type="ECO:0000256" key="2">
    <source>
        <dbReference type="ARBA" id="ARBA00022801"/>
    </source>
</evidence>
<evidence type="ECO:0000256" key="1">
    <source>
        <dbReference type="ARBA" id="ARBA00022729"/>
    </source>
</evidence>
<dbReference type="AlphaFoldDB" id="A0A844GSC7"/>
<sequence>MNNKKFLTILIATIFTCILSYFINDFIFFKSVQGQENISFQTQELINKYQPFKPEKKDVRILVISDLNSAYGSTEYDDEVHLALKMLPFWQPDLILCSGDMIAGQKPSLTQAQIRAMWKAFDTQIAQPIRNLNIPFGFTIGNHDASSAIAPNNKFLFQQERDLAVEYWQNPKHNSGVKFLDRNQFPFYYTFEEDNIFFLVWDGSSSRIPKDKLSWVEKSLASEKAQQAKMRIIIGHLPLYAVSEGRDYPGEVLNNADELRQLLEKYDVHTYISGHHHAYYPAHKGELQLLHTGALGSGARPYLDNNIPPRKTITVVDVDFNNPDYTIYTTYDMQDFSLIKYEQLPRLIMGHNGMILRRDISIQNLTEEEKKICLNKFQDQKKCNEN</sequence>
<evidence type="ECO:0000259" key="4">
    <source>
        <dbReference type="Pfam" id="PF00149"/>
    </source>
</evidence>
<accession>A0A844GSC7</accession>
<keyword evidence="3" id="KW-0812">Transmembrane</keyword>
<dbReference type="Pfam" id="PF00149">
    <property type="entry name" value="Metallophos"/>
    <property type="match status" value="1"/>
</dbReference>
<dbReference type="Proteomes" id="UP000437131">
    <property type="component" value="Unassembled WGS sequence"/>
</dbReference>
<dbReference type="GO" id="GO:0016787">
    <property type="term" value="F:hydrolase activity"/>
    <property type="evidence" value="ECO:0007669"/>
    <property type="project" value="UniProtKB-KW"/>
</dbReference>
<organism evidence="5 6">
    <name type="scientific">Cyanobacterium aponinum 0216</name>
    <dbReference type="NCBI Taxonomy" id="2676140"/>
    <lineage>
        <taxon>Bacteria</taxon>
        <taxon>Bacillati</taxon>
        <taxon>Cyanobacteriota</taxon>
        <taxon>Cyanophyceae</taxon>
        <taxon>Oscillatoriophycideae</taxon>
        <taxon>Chroococcales</taxon>
        <taxon>Geminocystaceae</taxon>
        <taxon>Cyanobacterium</taxon>
    </lineage>
</organism>
<dbReference type="RefSeq" id="WP_155084017.1">
    <property type="nucleotide sequence ID" value="NZ_WMIA01000012.1"/>
</dbReference>
<evidence type="ECO:0000256" key="3">
    <source>
        <dbReference type="SAM" id="Phobius"/>
    </source>
</evidence>
<comment type="caution">
    <text evidence="5">The sequence shown here is derived from an EMBL/GenBank/DDBJ whole genome shotgun (WGS) entry which is preliminary data.</text>
</comment>
<keyword evidence="2" id="KW-0378">Hydrolase</keyword>
<dbReference type="InterPro" id="IPR029052">
    <property type="entry name" value="Metallo-depent_PP-like"/>
</dbReference>
<name>A0A844GSC7_9CHRO</name>